<proteinExistence type="predicted"/>
<gene>
    <name evidence="8" type="ORF">HJC23_008074</name>
</gene>
<dbReference type="GO" id="GO:0008270">
    <property type="term" value="F:zinc ion binding"/>
    <property type="evidence" value="ECO:0007669"/>
    <property type="project" value="UniProtKB-KW"/>
</dbReference>
<dbReference type="Proteomes" id="UP001516023">
    <property type="component" value="Unassembled WGS sequence"/>
</dbReference>
<accession>A0ABD3P002</accession>
<dbReference type="Gene3D" id="1.10.287.110">
    <property type="entry name" value="DnaJ domain"/>
    <property type="match status" value="1"/>
</dbReference>
<feature type="region of interest" description="Disordered" evidence="6">
    <location>
        <begin position="508"/>
        <end position="546"/>
    </location>
</feature>
<keyword evidence="4" id="KW-0862">Zinc</keyword>
<evidence type="ECO:0000256" key="6">
    <source>
        <dbReference type="SAM" id="MobiDB-lite"/>
    </source>
</evidence>
<dbReference type="AlphaFoldDB" id="A0ABD3P002"/>
<evidence type="ECO:0000313" key="9">
    <source>
        <dbReference type="Proteomes" id="UP001516023"/>
    </source>
</evidence>
<name>A0ABD3P002_9STRA</name>
<dbReference type="SUPFAM" id="SSF46565">
    <property type="entry name" value="Chaperone J-domain"/>
    <property type="match status" value="1"/>
</dbReference>
<protein>
    <recommendedName>
        <fullName evidence="7">J domain-containing protein</fullName>
    </recommendedName>
</protein>
<dbReference type="PROSITE" id="PS00636">
    <property type="entry name" value="DNAJ_1"/>
    <property type="match status" value="1"/>
</dbReference>
<dbReference type="InterPro" id="IPR002939">
    <property type="entry name" value="DnaJ_C"/>
</dbReference>
<keyword evidence="2" id="KW-0677">Repeat</keyword>
<dbReference type="PRINTS" id="PR00625">
    <property type="entry name" value="JDOMAIN"/>
</dbReference>
<evidence type="ECO:0000256" key="3">
    <source>
        <dbReference type="ARBA" id="ARBA00022771"/>
    </source>
</evidence>
<evidence type="ECO:0000256" key="4">
    <source>
        <dbReference type="ARBA" id="ARBA00022833"/>
    </source>
</evidence>
<keyword evidence="9" id="KW-1185">Reference proteome</keyword>
<evidence type="ECO:0000313" key="8">
    <source>
        <dbReference type="EMBL" id="KAL3781172.1"/>
    </source>
</evidence>
<dbReference type="Pfam" id="PF00226">
    <property type="entry name" value="DnaJ"/>
    <property type="match status" value="1"/>
</dbReference>
<dbReference type="InterPro" id="IPR036869">
    <property type="entry name" value="J_dom_sf"/>
</dbReference>
<keyword evidence="1" id="KW-0479">Metal-binding</keyword>
<dbReference type="EMBL" id="JABMIG020000325">
    <property type="protein sequence ID" value="KAL3781172.1"/>
    <property type="molecule type" value="Genomic_DNA"/>
</dbReference>
<evidence type="ECO:0000256" key="2">
    <source>
        <dbReference type="ARBA" id="ARBA00022737"/>
    </source>
</evidence>
<dbReference type="PANTHER" id="PTHR43096:SF52">
    <property type="entry name" value="DNAJ HOMOLOG 1, MITOCHONDRIAL-RELATED"/>
    <property type="match status" value="1"/>
</dbReference>
<reference evidence="8 9" key="1">
    <citation type="journal article" date="2020" name="G3 (Bethesda)">
        <title>Improved Reference Genome for Cyclotella cryptica CCMP332, a Model for Cell Wall Morphogenesis, Salinity Adaptation, and Lipid Production in Diatoms (Bacillariophyta).</title>
        <authorList>
            <person name="Roberts W.R."/>
            <person name="Downey K.M."/>
            <person name="Ruck E.C."/>
            <person name="Traller J.C."/>
            <person name="Alverson A.J."/>
        </authorList>
    </citation>
    <scope>NUCLEOTIDE SEQUENCE [LARGE SCALE GENOMIC DNA]</scope>
    <source>
        <strain evidence="8 9">CCMP332</strain>
    </source>
</reference>
<dbReference type="SUPFAM" id="SSF49493">
    <property type="entry name" value="HSP40/DnaJ peptide-binding domain"/>
    <property type="match status" value="2"/>
</dbReference>
<dbReference type="InterPro" id="IPR001623">
    <property type="entry name" value="DnaJ_domain"/>
</dbReference>
<comment type="caution">
    <text evidence="8">The sequence shown here is derived from an EMBL/GenBank/DDBJ whole genome shotgun (WGS) entry which is preliminary data.</text>
</comment>
<evidence type="ECO:0000256" key="1">
    <source>
        <dbReference type="ARBA" id="ARBA00022723"/>
    </source>
</evidence>
<dbReference type="CDD" id="cd10747">
    <property type="entry name" value="DnaJ_C"/>
    <property type="match status" value="1"/>
</dbReference>
<keyword evidence="3" id="KW-0863">Zinc-finger</keyword>
<dbReference type="InterPro" id="IPR008971">
    <property type="entry name" value="HSP40/DnaJ_pept-bd"/>
</dbReference>
<dbReference type="FunFam" id="2.60.260.20:FF:000005">
    <property type="entry name" value="Chaperone protein dnaJ 1, mitochondrial"/>
    <property type="match status" value="1"/>
</dbReference>
<dbReference type="SMART" id="SM00271">
    <property type="entry name" value="DnaJ"/>
    <property type="match status" value="1"/>
</dbReference>
<sequence length="546" mass="59825">MLLIEVEGRLPPIPSGRPSTAIYVDFERDVSCRHNRLHNGNALLTLLTPSPSFSSHVYATINVSPSTLFSTIMTITPSYIAASTAVSVSKRTCLAAASIVPSLSCSAQTAGRPSNESPSSSLRCIRQYSSTGPAHRHIVENNGGITSRSLWKSSPASTRNQTARGYSSSSKRDFYEVLGVGRSADKAEIKKAYFKLAKKYHPDTNKDDKTAADKFKEATEAYEVLSDDKQRQLYDQFGHAGVDPNAQFSGNPFEGFQGFSGFSGGDGSFHFSSSSQEIDPEELFEAFFGMGGGGGRRRNRGPRKGSDLQMHVRLSFQEAVMGTKKDLHLRYQIHNKAKNKMEVKERDVTVDIPAGIDNGMNLRLSGQGAEGDPGASRGNLIVQVLVDNDEYFHRDGIDVHTESPISMTQAVLGGTVDVRTLTGIVEMKIPKGTQVDAKLMLRGKGIPHLHSEGRRGNHIVHLKIEIPKKVSKRQEELLREFDEEMKHSGGGIYGRLAKAAGSAFESIFGHKDGEKSDKDSDMSKNEKKRTVNDEESDVEKKKQQTA</sequence>
<dbReference type="CDD" id="cd06257">
    <property type="entry name" value="DnaJ"/>
    <property type="match status" value="1"/>
</dbReference>
<dbReference type="PROSITE" id="PS50076">
    <property type="entry name" value="DNAJ_2"/>
    <property type="match status" value="1"/>
</dbReference>
<feature type="domain" description="J" evidence="7">
    <location>
        <begin position="173"/>
        <end position="238"/>
    </location>
</feature>
<evidence type="ECO:0000256" key="5">
    <source>
        <dbReference type="ARBA" id="ARBA00023186"/>
    </source>
</evidence>
<dbReference type="Gene3D" id="2.60.260.20">
    <property type="entry name" value="Urease metallochaperone UreE, N-terminal domain"/>
    <property type="match status" value="2"/>
</dbReference>
<organism evidence="8 9">
    <name type="scientific">Cyclotella cryptica</name>
    <dbReference type="NCBI Taxonomy" id="29204"/>
    <lineage>
        <taxon>Eukaryota</taxon>
        <taxon>Sar</taxon>
        <taxon>Stramenopiles</taxon>
        <taxon>Ochrophyta</taxon>
        <taxon>Bacillariophyta</taxon>
        <taxon>Coscinodiscophyceae</taxon>
        <taxon>Thalassiosirophycidae</taxon>
        <taxon>Stephanodiscales</taxon>
        <taxon>Stephanodiscaceae</taxon>
        <taxon>Cyclotella</taxon>
    </lineage>
</organism>
<keyword evidence="5" id="KW-0143">Chaperone</keyword>
<dbReference type="Pfam" id="PF01556">
    <property type="entry name" value="DnaJ_C"/>
    <property type="match status" value="1"/>
</dbReference>
<dbReference type="InterPro" id="IPR018253">
    <property type="entry name" value="DnaJ_domain_CS"/>
</dbReference>
<evidence type="ECO:0000259" key="7">
    <source>
        <dbReference type="PROSITE" id="PS50076"/>
    </source>
</evidence>
<dbReference type="PANTHER" id="PTHR43096">
    <property type="entry name" value="DNAJ HOMOLOG 1, MITOCHONDRIAL-RELATED"/>
    <property type="match status" value="1"/>
</dbReference>